<dbReference type="EMBL" id="AP014648">
    <property type="protein sequence ID" value="BAQ18627.1"/>
    <property type="molecule type" value="Genomic_DNA"/>
</dbReference>
<evidence type="ECO:0000313" key="1">
    <source>
        <dbReference type="EMBL" id="BAQ18627.1"/>
    </source>
</evidence>
<proteinExistence type="predicted"/>
<dbReference type="AlphaFoldDB" id="A0A0A8K7W0"/>
<keyword evidence="2" id="KW-1185">Reference proteome</keyword>
<dbReference type="STRING" id="1384459.GL4_3196"/>
<evidence type="ECO:0000313" key="2">
    <source>
        <dbReference type="Proteomes" id="UP000031643"/>
    </source>
</evidence>
<dbReference type="HOGENOM" id="CLU_2683600_0_0_5"/>
<reference evidence="1 2" key="1">
    <citation type="submission" date="2014-09" db="EMBL/GenBank/DDBJ databases">
        <title>Genome sequencing of Methyloceanibacter caenitepidi Gela4.</title>
        <authorList>
            <person name="Takeuchi M."/>
            <person name="Susumu S."/>
            <person name="Kamagata Y."/>
            <person name="Oshima K."/>
            <person name="Hattori M."/>
            <person name="Iwasaki W."/>
        </authorList>
    </citation>
    <scope>NUCLEOTIDE SEQUENCE [LARGE SCALE GENOMIC DNA]</scope>
    <source>
        <strain evidence="1 2">Gela4</strain>
    </source>
</reference>
<sequence length="74" mass="7953">MCRGPQADHLGPKAYRTVILIGRKVVEGREYRHSAQFRGAATAGVRFFISSLPITIANSAAAPCLYLSQGPHGN</sequence>
<organism evidence="1 2">
    <name type="scientific">Methyloceanibacter caenitepidi</name>
    <dbReference type="NCBI Taxonomy" id="1384459"/>
    <lineage>
        <taxon>Bacteria</taxon>
        <taxon>Pseudomonadati</taxon>
        <taxon>Pseudomonadota</taxon>
        <taxon>Alphaproteobacteria</taxon>
        <taxon>Hyphomicrobiales</taxon>
        <taxon>Hyphomicrobiaceae</taxon>
        <taxon>Methyloceanibacter</taxon>
    </lineage>
</organism>
<dbReference type="Proteomes" id="UP000031643">
    <property type="component" value="Chromosome"/>
</dbReference>
<accession>A0A0A8K7W0</accession>
<protein>
    <submittedName>
        <fullName evidence="1">Uncharacterized protein</fullName>
    </submittedName>
</protein>
<name>A0A0A8K7W0_9HYPH</name>
<gene>
    <name evidence="1" type="ORF">GL4_3196</name>
</gene>
<dbReference type="KEGG" id="mcg:GL4_3196"/>